<dbReference type="AlphaFoldDB" id="F1L9M7"/>
<dbReference type="InterPro" id="IPR014044">
    <property type="entry name" value="CAP_dom"/>
</dbReference>
<dbReference type="SUPFAM" id="SSF55797">
    <property type="entry name" value="PR-1-like"/>
    <property type="match status" value="1"/>
</dbReference>
<feature type="domain" description="ShKT" evidence="4">
    <location>
        <begin position="66"/>
        <end position="99"/>
    </location>
</feature>
<dbReference type="PRINTS" id="PR00837">
    <property type="entry name" value="V5TPXLIKE"/>
</dbReference>
<feature type="signal peptide" evidence="2">
    <location>
        <begin position="1"/>
        <end position="17"/>
    </location>
</feature>
<dbReference type="InterPro" id="IPR003582">
    <property type="entry name" value="ShKT_dom"/>
</dbReference>
<evidence type="ECO:0000259" key="3">
    <source>
        <dbReference type="SMART" id="SM00198"/>
    </source>
</evidence>
<evidence type="ECO:0000256" key="1">
    <source>
        <dbReference type="SAM" id="MobiDB-lite"/>
    </source>
</evidence>
<sequence>MRYLSFVLCALIWVVNGEDCVDKVDFCHNIVHFKTCGLYQSQVNCRKSCKLCDKPMPPAPPTEDPSCNDTYRYCQQSFYLCGQYPYWEQKCRKTCELCGQTTVPSAKGTNSAQTTNSRREERPTATPEQERPTTRPSGTKGPGTATAVSCNNVRNQRFTPESRNVVLNRHNELRSMVANGTVKDASGQYLKSGKNIYELRWDCDMEERAQNWADTCRYGHSTYEYRKNGGENIYKWSKSDTYDSIDTNMLRATGMWWDEIKLINMTNAEDYIMNNKILGVAGHWSQQAWGATTKLGCGIANCSDGAWYATHVVCHYYVAGNRFKDQIYEFGNGCSNDSECTTYKNSTCNTRNKLCLQPRK</sequence>
<dbReference type="InterPro" id="IPR001283">
    <property type="entry name" value="CRISP-related"/>
</dbReference>
<dbReference type="PRINTS" id="PR00838">
    <property type="entry name" value="V5ALLERGEN"/>
</dbReference>
<feature type="chain" id="PRO_5003265491" evidence="2">
    <location>
        <begin position="18"/>
        <end position="360"/>
    </location>
</feature>
<feature type="region of interest" description="Disordered" evidence="1">
    <location>
        <begin position="103"/>
        <end position="154"/>
    </location>
</feature>
<feature type="domain" description="ShKT" evidence="4">
    <location>
        <begin position="19"/>
        <end position="53"/>
    </location>
</feature>
<dbReference type="CDD" id="cd05380">
    <property type="entry name" value="CAP_euk"/>
    <property type="match status" value="1"/>
</dbReference>
<proteinExistence type="evidence at transcript level"/>
<reference evidence="5" key="1">
    <citation type="journal article" date="2011" name="Genome Res.">
        <title>Deep small RNA sequencing from the nematode Ascaris reveals conservation, functional diversification, and novel developmental profiles.</title>
        <authorList>
            <person name="Wang J."/>
            <person name="Czech B."/>
            <person name="Crunk A."/>
            <person name="Wallace A."/>
            <person name="Mitreva M."/>
            <person name="Hannon G.J."/>
            <person name="Davis R.E."/>
        </authorList>
    </citation>
    <scope>NUCLEOTIDE SEQUENCE</scope>
</reference>
<dbReference type="EMBL" id="JI174738">
    <property type="protein sequence ID" value="ADY46831.1"/>
    <property type="molecule type" value="mRNA"/>
</dbReference>
<feature type="compositionally biased region" description="Basic and acidic residues" evidence="1">
    <location>
        <begin position="117"/>
        <end position="133"/>
    </location>
</feature>
<dbReference type="PANTHER" id="PTHR10334">
    <property type="entry name" value="CYSTEINE-RICH SECRETORY PROTEIN-RELATED"/>
    <property type="match status" value="1"/>
</dbReference>
<name>F1L9M7_ASCSU</name>
<dbReference type="SMART" id="SM00198">
    <property type="entry name" value="SCP"/>
    <property type="match status" value="1"/>
</dbReference>
<keyword evidence="2" id="KW-0732">Signal</keyword>
<dbReference type="Gene3D" id="3.40.33.10">
    <property type="entry name" value="CAP"/>
    <property type="match status" value="1"/>
</dbReference>
<evidence type="ECO:0000313" key="5">
    <source>
        <dbReference type="EMBL" id="ADY46831.1"/>
    </source>
</evidence>
<feature type="compositionally biased region" description="Polar residues" evidence="1">
    <location>
        <begin position="103"/>
        <end position="116"/>
    </location>
</feature>
<dbReference type="InterPro" id="IPR002413">
    <property type="entry name" value="V5_allergen-like"/>
</dbReference>
<evidence type="ECO:0000259" key="4">
    <source>
        <dbReference type="SMART" id="SM00254"/>
    </source>
</evidence>
<dbReference type="InterPro" id="IPR035940">
    <property type="entry name" value="CAP_sf"/>
</dbReference>
<accession>F1L9M7</accession>
<evidence type="ECO:0000256" key="2">
    <source>
        <dbReference type="SAM" id="SignalP"/>
    </source>
</evidence>
<dbReference type="Pfam" id="PF00188">
    <property type="entry name" value="CAP"/>
    <property type="match status" value="1"/>
</dbReference>
<protein>
    <submittedName>
        <fullName evidence="5">Venom allergen 5</fullName>
    </submittedName>
</protein>
<feature type="domain" description="SCP" evidence="3">
    <location>
        <begin position="161"/>
        <end position="324"/>
    </location>
</feature>
<organism evidence="5">
    <name type="scientific">Ascaris suum</name>
    <name type="common">Pig roundworm</name>
    <name type="synonym">Ascaris lumbricoides</name>
    <dbReference type="NCBI Taxonomy" id="6253"/>
    <lineage>
        <taxon>Eukaryota</taxon>
        <taxon>Metazoa</taxon>
        <taxon>Ecdysozoa</taxon>
        <taxon>Nematoda</taxon>
        <taxon>Chromadorea</taxon>
        <taxon>Rhabditida</taxon>
        <taxon>Spirurina</taxon>
        <taxon>Ascaridomorpha</taxon>
        <taxon>Ascaridoidea</taxon>
        <taxon>Ascarididae</taxon>
        <taxon>Ascaris</taxon>
    </lineage>
</organism>
<dbReference type="SMART" id="SM00254">
    <property type="entry name" value="ShKT"/>
    <property type="match status" value="2"/>
</dbReference>